<gene>
    <name evidence="1" type="ORF">HMH01_08305</name>
</gene>
<dbReference type="EMBL" id="JABFBC010000001">
    <property type="protein sequence ID" value="NNU80441.1"/>
    <property type="molecule type" value="Genomic_DNA"/>
</dbReference>
<name>A0A849L2L7_9RHOB</name>
<comment type="caution">
    <text evidence="1">The sequence shown here is derived from an EMBL/GenBank/DDBJ whole genome shotgun (WGS) entry which is preliminary data.</text>
</comment>
<evidence type="ECO:0000313" key="2">
    <source>
        <dbReference type="Proteomes" id="UP000572377"/>
    </source>
</evidence>
<keyword evidence="2" id="KW-1185">Reference proteome</keyword>
<accession>A0A849L2L7</accession>
<proteinExistence type="predicted"/>
<sequence>MNKTMLTKSDHGVRIACDGTGESDRPIDPSACSGRAIPADLSAVMDALPLPRTAAMGFSGVGVAELSWLRGRMARDAEHWAPAVGANAGGPDPDTGARIAANDGGARLAAIAPAWDAMTGIAALLARPVKVAD</sequence>
<organism evidence="1 2">
    <name type="scientific">Halovulum dunhuangense</name>
    <dbReference type="NCBI Taxonomy" id="1505036"/>
    <lineage>
        <taxon>Bacteria</taxon>
        <taxon>Pseudomonadati</taxon>
        <taxon>Pseudomonadota</taxon>
        <taxon>Alphaproteobacteria</taxon>
        <taxon>Rhodobacterales</taxon>
        <taxon>Paracoccaceae</taxon>
        <taxon>Halovulum</taxon>
    </lineage>
</organism>
<evidence type="ECO:0000313" key="1">
    <source>
        <dbReference type="EMBL" id="NNU80441.1"/>
    </source>
</evidence>
<dbReference type="AlphaFoldDB" id="A0A849L2L7"/>
<dbReference type="Proteomes" id="UP000572377">
    <property type="component" value="Unassembled WGS sequence"/>
</dbReference>
<protein>
    <submittedName>
        <fullName evidence="1">Uncharacterized protein</fullName>
    </submittedName>
</protein>
<reference evidence="1 2" key="1">
    <citation type="submission" date="2020-05" db="EMBL/GenBank/DDBJ databases">
        <title>Gimesia benthica sp. nov., a novel planctomycete isolated from a deep-sea water sample of the Northwest Indian Ocean.</title>
        <authorList>
            <person name="Wang J."/>
            <person name="Ruan C."/>
            <person name="Song L."/>
            <person name="Zhu Y."/>
            <person name="Li A."/>
            <person name="Zheng X."/>
            <person name="Wang L."/>
            <person name="Lu Z."/>
            <person name="Huang Y."/>
            <person name="Du W."/>
            <person name="Zhou Y."/>
            <person name="Huang L."/>
            <person name="Dai X."/>
        </authorList>
    </citation>
    <scope>NUCLEOTIDE SEQUENCE [LARGE SCALE GENOMIC DNA]</scope>
    <source>
        <strain evidence="1 2">YYQ-30</strain>
    </source>
</reference>